<dbReference type="Pfam" id="PF15718">
    <property type="entry name" value="MNR"/>
    <property type="match status" value="1"/>
</dbReference>
<dbReference type="GeneTree" id="ENSGT00390000009714"/>
<reference evidence="2" key="3">
    <citation type="journal article" date="2014" name="Nature">
        <title>Elephant shark genome provides unique insights into gnathostome evolution.</title>
        <authorList>
            <consortium name="International Elephant Shark Genome Sequencing Consortium"/>
            <person name="Venkatesh B."/>
            <person name="Lee A.P."/>
            <person name="Ravi V."/>
            <person name="Maurya A.K."/>
            <person name="Lian M.M."/>
            <person name="Swann J.B."/>
            <person name="Ohta Y."/>
            <person name="Flajnik M.F."/>
            <person name="Sutoh Y."/>
            <person name="Kasahara M."/>
            <person name="Hoon S."/>
            <person name="Gangu V."/>
            <person name="Roy S.W."/>
            <person name="Irimia M."/>
            <person name="Korzh V."/>
            <person name="Kondrychyn I."/>
            <person name="Lim Z.W."/>
            <person name="Tay B.H."/>
            <person name="Tohari S."/>
            <person name="Kong K.W."/>
            <person name="Ho S."/>
            <person name="Lorente-Galdos B."/>
            <person name="Quilez J."/>
            <person name="Marques-Bonet T."/>
            <person name="Raney B.J."/>
            <person name="Ingham P.W."/>
            <person name="Tay A."/>
            <person name="Hillier L.W."/>
            <person name="Minx P."/>
            <person name="Boehm T."/>
            <person name="Wilson R.K."/>
            <person name="Brenner S."/>
            <person name="Warren W.C."/>
        </authorList>
    </citation>
    <scope>NUCLEOTIDE SEQUENCE [LARGE SCALE GENOMIC DNA]</scope>
</reference>
<reference evidence="2" key="1">
    <citation type="journal article" date="2006" name="Science">
        <title>Ancient noncoding elements conserved in the human genome.</title>
        <authorList>
            <person name="Venkatesh B."/>
            <person name="Kirkness E.F."/>
            <person name="Loh Y.H."/>
            <person name="Halpern A.L."/>
            <person name="Lee A.P."/>
            <person name="Johnson J."/>
            <person name="Dandona N."/>
            <person name="Viswanathan L.D."/>
            <person name="Tay A."/>
            <person name="Venter J.C."/>
            <person name="Strausberg R.L."/>
            <person name="Brenner S."/>
        </authorList>
    </citation>
    <scope>NUCLEOTIDE SEQUENCE [LARGE SCALE GENOMIC DNA]</scope>
</reference>
<evidence type="ECO:0000313" key="1">
    <source>
        <dbReference type="Ensembl" id="ENSCMIP00000043536.1"/>
    </source>
</evidence>
<reference evidence="1" key="5">
    <citation type="submission" date="2025-09" db="UniProtKB">
        <authorList>
            <consortium name="Ensembl"/>
        </authorList>
    </citation>
    <scope>IDENTIFICATION</scope>
</reference>
<dbReference type="AlphaFoldDB" id="A0A4W3JWM6"/>
<dbReference type="GO" id="GO:0007099">
    <property type="term" value="P:centriole replication"/>
    <property type="evidence" value="ECO:0007669"/>
    <property type="project" value="InterPro"/>
</dbReference>
<sequence>MQDSPTLETMLQRMEEMEKYQEEVRRRVCKIEYADPDFWAEEEKRERAFVSIDTKPHTPKPFTITKPFEKSVPEPDIILQRPLEAEAEDLAWDERPQPARISLRPTPHVSCTWRKQGSNVLSLPESTLQSIRRYQERFDQHLKMISHEPIGKFNPWLITESLAEELLDEGLRDVAVELQDVCEEYAEALFTSEFMQPVE</sequence>
<dbReference type="PANTHER" id="PTHR15732">
    <property type="entry name" value="PROTEIN MOONRAKER"/>
    <property type="match status" value="1"/>
</dbReference>
<organism evidence="1 2">
    <name type="scientific">Callorhinchus milii</name>
    <name type="common">Ghost shark</name>
    <dbReference type="NCBI Taxonomy" id="7868"/>
    <lineage>
        <taxon>Eukaryota</taxon>
        <taxon>Metazoa</taxon>
        <taxon>Chordata</taxon>
        <taxon>Craniata</taxon>
        <taxon>Vertebrata</taxon>
        <taxon>Chondrichthyes</taxon>
        <taxon>Holocephali</taxon>
        <taxon>Chimaeriformes</taxon>
        <taxon>Callorhinchidae</taxon>
        <taxon>Callorhinchus</taxon>
    </lineage>
</organism>
<evidence type="ECO:0008006" key="3">
    <source>
        <dbReference type="Google" id="ProtNLM"/>
    </source>
</evidence>
<dbReference type="STRING" id="7868.ENSCMIP00000043536"/>
<dbReference type="GO" id="GO:0034451">
    <property type="term" value="C:centriolar satellite"/>
    <property type="evidence" value="ECO:0007669"/>
    <property type="project" value="TreeGrafter"/>
</dbReference>
<protein>
    <recommendedName>
        <fullName evidence="3">Protein moonraker</fullName>
    </recommendedName>
</protein>
<dbReference type="GO" id="GO:0071539">
    <property type="term" value="P:protein localization to centrosome"/>
    <property type="evidence" value="ECO:0007669"/>
    <property type="project" value="TreeGrafter"/>
</dbReference>
<dbReference type="InParanoid" id="A0A4W3JWM6"/>
<proteinExistence type="predicted"/>
<keyword evidence="2" id="KW-1185">Reference proteome</keyword>
<reference evidence="2" key="2">
    <citation type="journal article" date="2007" name="PLoS Biol.">
        <title>Survey sequencing and comparative analysis of the elephant shark (Callorhinchus milii) genome.</title>
        <authorList>
            <person name="Venkatesh B."/>
            <person name="Kirkness E.F."/>
            <person name="Loh Y.H."/>
            <person name="Halpern A.L."/>
            <person name="Lee A.P."/>
            <person name="Johnson J."/>
            <person name="Dandona N."/>
            <person name="Viswanathan L.D."/>
            <person name="Tay A."/>
            <person name="Venter J.C."/>
            <person name="Strausberg R.L."/>
            <person name="Brenner S."/>
        </authorList>
    </citation>
    <scope>NUCLEOTIDE SEQUENCE [LARGE SCALE GENOMIC DNA]</scope>
</reference>
<accession>A0A4W3JWM6</accession>
<dbReference type="Proteomes" id="UP000314986">
    <property type="component" value="Unassembled WGS sequence"/>
</dbReference>
<dbReference type="PANTHER" id="PTHR15732:SF4">
    <property type="entry name" value="PROTEIN MOONRAKER"/>
    <property type="match status" value="1"/>
</dbReference>
<dbReference type="OMA" id="QEVCEDY"/>
<evidence type="ECO:0000313" key="2">
    <source>
        <dbReference type="Proteomes" id="UP000314986"/>
    </source>
</evidence>
<dbReference type="Ensembl" id="ENSCMIT00000044158.1">
    <property type="protein sequence ID" value="ENSCMIP00000043536.1"/>
    <property type="gene ID" value="ENSCMIG00000018054.1"/>
</dbReference>
<reference evidence="1" key="4">
    <citation type="submission" date="2025-08" db="UniProtKB">
        <authorList>
            <consortium name="Ensembl"/>
        </authorList>
    </citation>
    <scope>IDENTIFICATION</scope>
</reference>
<dbReference type="InterPro" id="IPR031447">
    <property type="entry name" value="MNR"/>
</dbReference>
<name>A0A4W3JWM6_CALMI</name>